<dbReference type="InterPro" id="IPR017930">
    <property type="entry name" value="Myb_dom"/>
</dbReference>
<evidence type="ECO:0000313" key="3">
    <source>
        <dbReference type="EMBL" id="CAI9961650.1"/>
    </source>
</evidence>
<evidence type="ECO:0000313" key="5">
    <source>
        <dbReference type="Proteomes" id="UP001642409"/>
    </source>
</evidence>
<dbReference type="InterPro" id="IPR050560">
    <property type="entry name" value="MYB_TF"/>
</dbReference>
<dbReference type="PROSITE" id="PS51294">
    <property type="entry name" value="HTH_MYB"/>
    <property type="match status" value="1"/>
</dbReference>
<dbReference type="SUPFAM" id="SSF46689">
    <property type="entry name" value="Homeodomain-like"/>
    <property type="match status" value="2"/>
</dbReference>
<organism evidence="3">
    <name type="scientific">Hexamita inflata</name>
    <dbReference type="NCBI Taxonomy" id="28002"/>
    <lineage>
        <taxon>Eukaryota</taxon>
        <taxon>Metamonada</taxon>
        <taxon>Diplomonadida</taxon>
        <taxon>Hexamitidae</taxon>
        <taxon>Hexamitinae</taxon>
        <taxon>Hexamita</taxon>
    </lineage>
</organism>
<sequence length="225" mass="27353">MNKTKWTEEDKQKLVQLVNKYTINNRTQWIQISQHMNRSANQCKTYYTIVISQNSKKCNTQWTPSNKIKLIACVAIYGKKWELIRKLEFNEYTAEQLRQKYLLIIKKRKRINIGQKILNNEKLDPQMFNTQYIENFLYMYKRIFASDQPDFYDDLILKRRSHCIVQIQKKYFQKFMNNCLKNIKICASEFSLLKDKNYSYINNNMTLCQLQLLKFNIHLDQNYTY</sequence>
<dbReference type="Proteomes" id="UP001642409">
    <property type="component" value="Unassembled WGS sequence"/>
</dbReference>
<feature type="domain" description="Myb-like" evidence="1">
    <location>
        <begin position="1"/>
        <end position="51"/>
    </location>
</feature>
<dbReference type="EMBL" id="CATOUU010000942">
    <property type="protein sequence ID" value="CAI9961650.1"/>
    <property type="molecule type" value="Genomic_DNA"/>
</dbReference>
<dbReference type="PANTHER" id="PTHR45614">
    <property type="entry name" value="MYB PROTEIN-RELATED"/>
    <property type="match status" value="1"/>
</dbReference>
<comment type="caution">
    <text evidence="3">The sequence shown here is derived from an EMBL/GenBank/DDBJ whole genome shotgun (WGS) entry which is preliminary data.</text>
</comment>
<dbReference type="InterPro" id="IPR001005">
    <property type="entry name" value="SANT/Myb"/>
</dbReference>
<accession>A0AA86QN87</accession>
<proteinExistence type="predicted"/>
<dbReference type="GO" id="GO:0005634">
    <property type="term" value="C:nucleus"/>
    <property type="evidence" value="ECO:0007669"/>
    <property type="project" value="TreeGrafter"/>
</dbReference>
<dbReference type="EMBL" id="CAXDID020000194">
    <property type="protein sequence ID" value="CAL6053012.1"/>
    <property type="molecule type" value="Genomic_DNA"/>
</dbReference>
<dbReference type="Pfam" id="PF13921">
    <property type="entry name" value="Myb_DNA-bind_6"/>
    <property type="match status" value="1"/>
</dbReference>
<dbReference type="InterPro" id="IPR009057">
    <property type="entry name" value="Homeodomain-like_sf"/>
</dbReference>
<gene>
    <name evidence="4" type="ORF">HINF_LOCUS45129</name>
    <name evidence="3" type="ORF">HINF_LOCUS49295</name>
</gene>
<dbReference type="CDD" id="cd00167">
    <property type="entry name" value="SANT"/>
    <property type="match status" value="1"/>
</dbReference>
<dbReference type="SMART" id="SM00717">
    <property type="entry name" value="SANT"/>
    <property type="match status" value="2"/>
</dbReference>
<evidence type="ECO:0000259" key="2">
    <source>
        <dbReference type="PROSITE" id="PS51294"/>
    </source>
</evidence>
<evidence type="ECO:0000259" key="1">
    <source>
        <dbReference type="PROSITE" id="PS50090"/>
    </source>
</evidence>
<dbReference type="GO" id="GO:0000981">
    <property type="term" value="F:DNA-binding transcription factor activity, RNA polymerase II-specific"/>
    <property type="evidence" value="ECO:0007669"/>
    <property type="project" value="TreeGrafter"/>
</dbReference>
<dbReference type="PROSITE" id="PS50090">
    <property type="entry name" value="MYB_LIKE"/>
    <property type="match status" value="1"/>
</dbReference>
<reference evidence="3" key="1">
    <citation type="submission" date="2023-06" db="EMBL/GenBank/DDBJ databases">
        <authorList>
            <person name="Kurt Z."/>
        </authorList>
    </citation>
    <scope>NUCLEOTIDE SEQUENCE</scope>
</reference>
<keyword evidence="3" id="KW-0238">DNA-binding</keyword>
<dbReference type="GO" id="GO:0000978">
    <property type="term" value="F:RNA polymerase II cis-regulatory region sequence-specific DNA binding"/>
    <property type="evidence" value="ECO:0007669"/>
    <property type="project" value="TreeGrafter"/>
</dbReference>
<name>A0AA86QN87_9EUKA</name>
<protein>
    <submittedName>
        <fullName evidence="3">Myb-like DNA-binding domain-containing protein</fullName>
    </submittedName>
    <submittedName>
        <fullName evidence="4">Myb-like_DNA-binding domain-containing protein</fullName>
    </submittedName>
</protein>
<dbReference type="Gene3D" id="1.10.10.60">
    <property type="entry name" value="Homeodomain-like"/>
    <property type="match status" value="2"/>
</dbReference>
<feature type="domain" description="HTH myb-type" evidence="2">
    <location>
        <begin position="1"/>
        <end position="55"/>
    </location>
</feature>
<reference evidence="4 5" key="2">
    <citation type="submission" date="2024-07" db="EMBL/GenBank/DDBJ databases">
        <authorList>
            <person name="Akdeniz Z."/>
        </authorList>
    </citation>
    <scope>NUCLEOTIDE SEQUENCE [LARGE SCALE GENOMIC DNA]</scope>
</reference>
<evidence type="ECO:0000313" key="4">
    <source>
        <dbReference type="EMBL" id="CAL6053012.1"/>
    </source>
</evidence>
<keyword evidence="5" id="KW-1185">Reference proteome</keyword>
<dbReference type="AlphaFoldDB" id="A0AA86QN87"/>